<keyword evidence="1" id="KW-0812">Transmembrane</keyword>
<proteinExistence type="predicted"/>
<keyword evidence="1" id="KW-0472">Membrane</keyword>
<evidence type="ECO:0000256" key="1">
    <source>
        <dbReference type="SAM" id="Phobius"/>
    </source>
</evidence>
<organism evidence="2 3">
    <name type="scientific">Subdoligranulum variabile</name>
    <dbReference type="NCBI Taxonomy" id="214851"/>
    <lineage>
        <taxon>Bacteria</taxon>
        <taxon>Bacillati</taxon>
        <taxon>Bacillota</taxon>
        <taxon>Clostridia</taxon>
        <taxon>Eubacteriales</taxon>
        <taxon>Oscillospiraceae</taxon>
        <taxon>Subdoligranulum</taxon>
    </lineage>
</organism>
<dbReference type="InterPro" id="IPR010540">
    <property type="entry name" value="CmpB_TMEM229"/>
</dbReference>
<comment type="caution">
    <text evidence="2">The sequence shown here is derived from an EMBL/GenBank/DDBJ whole genome shotgun (WGS) entry which is preliminary data.</text>
</comment>
<sequence length="131" mass="14088">MLERLSLFCLGGGAYAALELAWRGTTHWTMFLAGGVCLCLLQALAAGPLPLAVAAALGAAGVSGLELAVGAVCRRLLHIAVWDYADEWGNLAGLVCPRYTFYWFLLCGWVVFVLRGVESTVYHPQKSVQKS</sequence>
<feature type="transmembrane region" description="Helical" evidence="1">
    <location>
        <begin position="51"/>
        <end position="72"/>
    </location>
</feature>
<dbReference type="Pfam" id="PF06541">
    <property type="entry name" value="ABC_trans_CmpB"/>
    <property type="match status" value="1"/>
</dbReference>
<name>A0A943HJA9_9FIRM</name>
<accession>A0A943HJA9</accession>
<dbReference type="AlphaFoldDB" id="A0A943HJA9"/>
<feature type="transmembrane region" description="Helical" evidence="1">
    <location>
        <begin position="26"/>
        <end position="44"/>
    </location>
</feature>
<evidence type="ECO:0000313" key="3">
    <source>
        <dbReference type="Proteomes" id="UP000759273"/>
    </source>
</evidence>
<keyword evidence="1" id="KW-1133">Transmembrane helix</keyword>
<dbReference type="EMBL" id="JAGZGG010000010">
    <property type="protein sequence ID" value="MBS5332092.1"/>
    <property type="molecule type" value="Genomic_DNA"/>
</dbReference>
<gene>
    <name evidence="2" type="ORF">KHY36_06120</name>
</gene>
<protein>
    <submittedName>
        <fullName evidence="2">Uncharacterized protein</fullName>
    </submittedName>
</protein>
<reference evidence="2" key="1">
    <citation type="submission" date="2021-02" db="EMBL/GenBank/DDBJ databases">
        <title>Infant gut strain persistence is associated with maternal origin, phylogeny, and functional potential including surface adhesion and iron acquisition.</title>
        <authorList>
            <person name="Lou Y.C."/>
        </authorList>
    </citation>
    <scope>NUCLEOTIDE SEQUENCE</scope>
    <source>
        <strain evidence="2">L3_101_000M1_dasL3_101_000M1_concoct_87</strain>
    </source>
</reference>
<dbReference type="Proteomes" id="UP000759273">
    <property type="component" value="Unassembled WGS sequence"/>
</dbReference>
<feature type="transmembrane region" description="Helical" evidence="1">
    <location>
        <begin position="99"/>
        <end position="117"/>
    </location>
</feature>
<evidence type="ECO:0000313" key="2">
    <source>
        <dbReference type="EMBL" id="MBS5332092.1"/>
    </source>
</evidence>